<name>A0A9P7FSA1_9AGAR</name>
<gene>
    <name evidence="2" type="ORF">H0H81_003729</name>
</gene>
<proteinExistence type="predicted"/>
<reference evidence="2" key="2">
    <citation type="submission" date="2021-10" db="EMBL/GenBank/DDBJ databases">
        <title>Phylogenomics reveals ancestral predisposition of the termite-cultivated fungus Termitomyces towards a domesticated lifestyle.</title>
        <authorList>
            <person name="Auxier B."/>
            <person name="Grum-Grzhimaylo A."/>
            <person name="Cardenas M.E."/>
            <person name="Lodge J.D."/>
            <person name="Laessoe T."/>
            <person name="Pedersen O."/>
            <person name="Smith M.E."/>
            <person name="Kuyper T.W."/>
            <person name="Franco-Molano E.A."/>
            <person name="Baroni T.J."/>
            <person name="Aanen D.K."/>
        </authorList>
    </citation>
    <scope>NUCLEOTIDE SEQUENCE</scope>
    <source>
        <strain evidence="2">D49</strain>
    </source>
</reference>
<dbReference type="EMBL" id="JABCKI010005813">
    <property type="protein sequence ID" value="KAG5637652.1"/>
    <property type="molecule type" value="Genomic_DNA"/>
</dbReference>
<keyword evidence="1" id="KW-0175">Coiled coil</keyword>
<dbReference type="OrthoDB" id="6017at2759"/>
<organism evidence="2 3">
    <name type="scientific">Sphagnurus paluster</name>
    <dbReference type="NCBI Taxonomy" id="117069"/>
    <lineage>
        <taxon>Eukaryota</taxon>
        <taxon>Fungi</taxon>
        <taxon>Dikarya</taxon>
        <taxon>Basidiomycota</taxon>
        <taxon>Agaricomycotina</taxon>
        <taxon>Agaricomycetes</taxon>
        <taxon>Agaricomycetidae</taxon>
        <taxon>Agaricales</taxon>
        <taxon>Tricholomatineae</taxon>
        <taxon>Lyophyllaceae</taxon>
        <taxon>Sphagnurus</taxon>
    </lineage>
</organism>
<comment type="caution">
    <text evidence="2">The sequence shown here is derived from an EMBL/GenBank/DDBJ whole genome shotgun (WGS) entry which is preliminary data.</text>
</comment>
<evidence type="ECO:0000313" key="3">
    <source>
        <dbReference type="Proteomes" id="UP000717328"/>
    </source>
</evidence>
<accession>A0A9P7FSA1</accession>
<sequence>MSRHTQRAVAVQIELDDALSNVERWKRTQTSQQFTRATPATRKMLDDQRAAYVHQVSELKRRLNSVIKYLSEIPNSDQSKTLPPQFDRTELMGYNTQLRDWVTALRLLDCTSPPNPSILQDAKDPKELVWNQIQASLDQIDAHSELINEELYSRRLAPIDVEKKMAVLRKDYDAKKRTELASFETSERGLLGEADQLGKEVGEVKNDAAALLKTVNQNALDLQQLKAELEKTEKEKAEQRDGQLQGYIEQLQACKGKDEAQIQVLIEKVQSLHRILRPPPRPLTAEDLVPAMKELIIDDIYAEINELVHRLVEVFSTSREIFFVELWKEVVPILEATQNVCRRAEDHFTLRHLQQKP</sequence>
<dbReference type="Proteomes" id="UP000717328">
    <property type="component" value="Unassembled WGS sequence"/>
</dbReference>
<dbReference type="AlphaFoldDB" id="A0A9P7FSA1"/>
<evidence type="ECO:0000256" key="1">
    <source>
        <dbReference type="SAM" id="Coils"/>
    </source>
</evidence>
<evidence type="ECO:0000313" key="2">
    <source>
        <dbReference type="EMBL" id="KAG5637652.1"/>
    </source>
</evidence>
<keyword evidence="3" id="KW-1185">Reference proteome</keyword>
<reference evidence="2" key="1">
    <citation type="submission" date="2021-02" db="EMBL/GenBank/DDBJ databases">
        <authorList>
            <person name="Nieuwenhuis M."/>
            <person name="Van De Peppel L.J.J."/>
        </authorList>
    </citation>
    <scope>NUCLEOTIDE SEQUENCE</scope>
    <source>
        <strain evidence="2">D49</strain>
    </source>
</reference>
<protein>
    <submittedName>
        <fullName evidence="2">Uncharacterized protein</fullName>
    </submittedName>
</protein>
<feature type="coiled-coil region" evidence="1">
    <location>
        <begin position="212"/>
        <end position="242"/>
    </location>
</feature>